<protein>
    <submittedName>
        <fullName evidence="1">Uncharacterized protein</fullName>
    </submittedName>
</protein>
<proteinExistence type="predicted"/>
<evidence type="ECO:0000313" key="2">
    <source>
        <dbReference type="Proteomes" id="UP000821845"/>
    </source>
</evidence>
<name>A0ACB7SPR0_HYAAI</name>
<comment type="caution">
    <text evidence="1">The sequence shown here is derived from an EMBL/GenBank/DDBJ whole genome shotgun (WGS) entry which is preliminary data.</text>
</comment>
<dbReference type="EMBL" id="CM023483">
    <property type="protein sequence ID" value="KAH6936946.1"/>
    <property type="molecule type" value="Genomic_DNA"/>
</dbReference>
<sequence length="160" mass="17238">MEVPYAVCCVAAAAAAVRVGGPGKGFEHNGRARPRGGPARDSRSGPSFGVVDYDNAAVSRRAGGNRGGRRRPFFGRCQRSCARLVRACPSALLFPFLPFRGASPLPLLSLFLYSRRLPVVLFLFLPSSASDSLFLFGSPFSSERLREKVRIAPVPLSILD</sequence>
<dbReference type="Proteomes" id="UP000821845">
    <property type="component" value="Chromosome 3"/>
</dbReference>
<accession>A0ACB7SPR0</accession>
<evidence type="ECO:0000313" key="1">
    <source>
        <dbReference type="EMBL" id="KAH6936946.1"/>
    </source>
</evidence>
<organism evidence="1 2">
    <name type="scientific">Hyalomma asiaticum</name>
    <name type="common">Tick</name>
    <dbReference type="NCBI Taxonomy" id="266040"/>
    <lineage>
        <taxon>Eukaryota</taxon>
        <taxon>Metazoa</taxon>
        <taxon>Ecdysozoa</taxon>
        <taxon>Arthropoda</taxon>
        <taxon>Chelicerata</taxon>
        <taxon>Arachnida</taxon>
        <taxon>Acari</taxon>
        <taxon>Parasitiformes</taxon>
        <taxon>Ixodida</taxon>
        <taxon>Ixodoidea</taxon>
        <taxon>Ixodidae</taxon>
        <taxon>Hyalomminae</taxon>
        <taxon>Hyalomma</taxon>
    </lineage>
</organism>
<gene>
    <name evidence="1" type="ORF">HPB50_024212</name>
</gene>
<reference evidence="1" key="1">
    <citation type="submission" date="2020-05" db="EMBL/GenBank/DDBJ databases">
        <title>Large-scale comparative analyses of tick genomes elucidate their genetic diversity and vector capacities.</title>
        <authorList>
            <person name="Jia N."/>
            <person name="Wang J."/>
            <person name="Shi W."/>
            <person name="Du L."/>
            <person name="Sun Y."/>
            <person name="Zhan W."/>
            <person name="Jiang J."/>
            <person name="Wang Q."/>
            <person name="Zhang B."/>
            <person name="Ji P."/>
            <person name="Sakyi L.B."/>
            <person name="Cui X."/>
            <person name="Yuan T."/>
            <person name="Jiang B."/>
            <person name="Yang W."/>
            <person name="Lam T.T.-Y."/>
            <person name="Chang Q."/>
            <person name="Ding S."/>
            <person name="Wang X."/>
            <person name="Zhu J."/>
            <person name="Ruan X."/>
            <person name="Zhao L."/>
            <person name="Wei J."/>
            <person name="Que T."/>
            <person name="Du C."/>
            <person name="Cheng J."/>
            <person name="Dai P."/>
            <person name="Han X."/>
            <person name="Huang E."/>
            <person name="Gao Y."/>
            <person name="Liu J."/>
            <person name="Shao H."/>
            <person name="Ye R."/>
            <person name="Li L."/>
            <person name="Wei W."/>
            <person name="Wang X."/>
            <person name="Wang C."/>
            <person name="Yang T."/>
            <person name="Huo Q."/>
            <person name="Li W."/>
            <person name="Guo W."/>
            <person name="Chen H."/>
            <person name="Zhou L."/>
            <person name="Ni X."/>
            <person name="Tian J."/>
            <person name="Zhou Y."/>
            <person name="Sheng Y."/>
            <person name="Liu T."/>
            <person name="Pan Y."/>
            <person name="Xia L."/>
            <person name="Li J."/>
            <person name="Zhao F."/>
            <person name="Cao W."/>
        </authorList>
    </citation>
    <scope>NUCLEOTIDE SEQUENCE</scope>
    <source>
        <strain evidence="1">Hyas-2018</strain>
    </source>
</reference>
<keyword evidence="2" id="KW-1185">Reference proteome</keyword>